<gene>
    <name evidence="2" type="ORF">EL18_02071</name>
</gene>
<feature type="compositionally biased region" description="Polar residues" evidence="1">
    <location>
        <begin position="183"/>
        <end position="192"/>
    </location>
</feature>
<dbReference type="eggNOG" id="ENOG502Z8BQ">
    <property type="taxonomic scope" value="Bacteria"/>
</dbReference>
<dbReference type="RefSeq" id="WP_036482493.1">
    <property type="nucleotide sequence ID" value="NZ_JMQM01000001.1"/>
</dbReference>
<dbReference type="OrthoDB" id="5438497at2"/>
<evidence type="ECO:0000313" key="2">
    <source>
        <dbReference type="EMBL" id="KFB11029.1"/>
    </source>
</evidence>
<dbReference type="STRING" id="472175.EL18_02071"/>
<evidence type="ECO:0008006" key="4">
    <source>
        <dbReference type="Google" id="ProtNLM"/>
    </source>
</evidence>
<proteinExistence type="predicted"/>
<sequence>MSFYLIQSTFNRGEISPLLGSRADVDFWRQSLFYCRNFQILTHGGLRRRSGSRFVTEVDSSAQITRLFPFSFSETQSYVLELSGSGYLRFLANRGVVQSGGSPYRISHSYAGSDLFRLSYAQFNDVAYFAHKNYTPQKLLRSAETNWSISAAVFEDGPYLDRNTTATTLEPSATGGAVPKMTGATTPSGTVSGTAPTTGALWQLFDRDDGQVVNWNSLPVDVQYNFGGSSKVVDGYWILGPKSSVGAAPTSWVFQGYNGTDWITLDSVSGETGWTGGEYRYFNFQNETAYQAYRFQFKGNNGLSSGTLLAMYEIALHERAANQTPFNLTASSTAGINNGAGFSASDVGRSIRFLGADGRWNWMKITSFVSSTTVKVILHDQALPDVTPSLNWSLGAFASSTGWPAAVTLYNERLMWARTSEKPVTVYGSKQGNFEDYGVSDPLRETDGINITLLSSNMNEILWIVDDEDLITGSAKQVRTVGPSDITQSFSATNITQRKGPNSGASHVQPISIGGVVLYVGAGGTKIRELVLGEQNRYVAPELSLIGEHYFKDGIVDWAFSEKPDPIIYAVTGDGLLVAITYDREQRVLGFSRHDFGGFVESVAVIPGTEPGHDDVYLVIKRTINGATKRYVEVMENAFDPQSDAVEDAFFVDCGLSYSGAATMTITGLSHLEGESVVALADGNVVEGLTVASGQITLPYAASKVHVGLAMKSRAVTVPISGPQQDGTLFGRRKTNLSAYVDVYGSGALQMGAYAGDRWTPALTDVLLATGDELFGNKVELQTGFKRADIEGSWTEGDGQIVMETDKPLPLIIRSLMLQNESEP</sequence>
<evidence type="ECO:0000313" key="3">
    <source>
        <dbReference type="Proteomes" id="UP000053675"/>
    </source>
</evidence>
<comment type="caution">
    <text evidence="2">The sequence shown here is derived from an EMBL/GenBank/DDBJ whole genome shotgun (WGS) entry which is preliminary data.</text>
</comment>
<dbReference type="AlphaFoldDB" id="A0A084UDJ3"/>
<reference evidence="2 3" key="1">
    <citation type="submission" date="2014-05" db="EMBL/GenBank/DDBJ databases">
        <title>Draft Genome Sequence of Nitratireductor basaltis Strain UMTGB225, A Marine Bacterium Isolated from Green Barrel Tunicate.</title>
        <authorList>
            <person name="Gan H.Y."/>
        </authorList>
    </citation>
    <scope>NUCLEOTIDE SEQUENCE [LARGE SCALE GENOMIC DNA]</scope>
    <source>
        <strain evidence="2 3">UMTGB225</strain>
    </source>
</reference>
<dbReference type="EMBL" id="JMQM01000001">
    <property type="protein sequence ID" value="KFB11029.1"/>
    <property type="molecule type" value="Genomic_DNA"/>
</dbReference>
<dbReference type="Gene3D" id="2.60.120.260">
    <property type="entry name" value="Galactose-binding domain-like"/>
    <property type="match status" value="1"/>
</dbReference>
<organism evidence="2 3">
    <name type="scientific">Nitratireductor basaltis</name>
    <dbReference type="NCBI Taxonomy" id="472175"/>
    <lineage>
        <taxon>Bacteria</taxon>
        <taxon>Pseudomonadati</taxon>
        <taxon>Pseudomonadota</taxon>
        <taxon>Alphaproteobacteria</taxon>
        <taxon>Hyphomicrobiales</taxon>
        <taxon>Phyllobacteriaceae</taxon>
        <taxon>Nitratireductor</taxon>
    </lineage>
</organism>
<evidence type="ECO:0000256" key="1">
    <source>
        <dbReference type="SAM" id="MobiDB-lite"/>
    </source>
</evidence>
<dbReference type="Proteomes" id="UP000053675">
    <property type="component" value="Unassembled WGS sequence"/>
</dbReference>
<keyword evidence="3" id="KW-1185">Reference proteome</keyword>
<dbReference type="PATRIC" id="fig|472175.3.peg.2074"/>
<feature type="region of interest" description="Disordered" evidence="1">
    <location>
        <begin position="172"/>
        <end position="192"/>
    </location>
</feature>
<protein>
    <recommendedName>
        <fullName evidence="4">F5/8 type C domain-containing protein</fullName>
    </recommendedName>
</protein>
<name>A0A084UDJ3_9HYPH</name>
<accession>A0A084UDJ3</accession>